<dbReference type="GO" id="GO:0003697">
    <property type="term" value="F:single-stranded DNA binding"/>
    <property type="evidence" value="ECO:0007669"/>
    <property type="project" value="TreeGrafter"/>
</dbReference>
<dbReference type="PANTHER" id="PTHR11630">
    <property type="entry name" value="DNA REPLICATION LICENSING FACTOR MCM FAMILY MEMBER"/>
    <property type="match status" value="1"/>
</dbReference>
<dbReference type="GO" id="GO:0005634">
    <property type="term" value="C:nucleus"/>
    <property type="evidence" value="ECO:0007669"/>
    <property type="project" value="UniProtKB-SubCell"/>
</dbReference>
<organism evidence="1">
    <name type="scientific">Arundo donax</name>
    <name type="common">Giant reed</name>
    <name type="synonym">Donax arundinaceus</name>
    <dbReference type="NCBI Taxonomy" id="35708"/>
    <lineage>
        <taxon>Eukaryota</taxon>
        <taxon>Viridiplantae</taxon>
        <taxon>Streptophyta</taxon>
        <taxon>Embryophyta</taxon>
        <taxon>Tracheophyta</taxon>
        <taxon>Spermatophyta</taxon>
        <taxon>Magnoliopsida</taxon>
        <taxon>Liliopsida</taxon>
        <taxon>Poales</taxon>
        <taxon>Poaceae</taxon>
        <taxon>PACMAD clade</taxon>
        <taxon>Arundinoideae</taxon>
        <taxon>Arundineae</taxon>
        <taxon>Arundo</taxon>
    </lineage>
</organism>
<dbReference type="GO" id="GO:0005524">
    <property type="term" value="F:ATP binding"/>
    <property type="evidence" value="ECO:0007669"/>
    <property type="project" value="InterPro"/>
</dbReference>
<dbReference type="GO" id="GO:0017116">
    <property type="term" value="F:single-stranded DNA helicase activity"/>
    <property type="evidence" value="ECO:0007669"/>
    <property type="project" value="TreeGrafter"/>
</dbReference>
<dbReference type="GO" id="GO:0042555">
    <property type="term" value="C:MCM complex"/>
    <property type="evidence" value="ECO:0007669"/>
    <property type="project" value="TreeGrafter"/>
</dbReference>
<dbReference type="AlphaFoldDB" id="A0A0A9HN73"/>
<dbReference type="EMBL" id="GBRH01159744">
    <property type="protein sequence ID" value="JAE38152.1"/>
    <property type="molecule type" value="Transcribed_RNA"/>
</dbReference>
<protein>
    <recommendedName>
        <fullName evidence="2">MCM OB domain-containing protein</fullName>
    </recommendedName>
</protein>
<reference evidence="1" key="2">
    <citation type="journal article" date="2015" name="Data Brief">
        <title>Shoot transcriptome of the giant reed, Arundo donax.</title>
        <authorList>
            <person name="Barrero R.A."/>
            <person name="Guerrero F.D."/>
            <person name="Moolhuijzen P."/>
            <person name="Goolsby J.A."/>
            <person name="Tidwell J."/>
            <person name="Bellgard S.E."/>
            <person name="Bellgard M.I."/>
        </authorList>
    </citation>
    <scope>NUCLEOTIDE SEQUENCE</scope>
    <source>
        <tissue evidence="1">Shoot tissue taken approximately 20 cm above the soil surface</tissue>
    </source>
</reference>
<name>A0A0A9HN73_ARUDO</name>
<evidence type="ECO:0000313" key="1">
    <source>
        <dbReference type="EMBL" id="JAE38152.1"/>
    </source>
</evidence>
<dbReference type="InterPro" id="IPR012340">
    <property type="entry name" value="NA-bd_OB-fold"/>
</dbReference>
<dbReference type="GO" id="GO:0016787">
    <property type="term" value="F:hydrolase activity"/>
    <property type="evidence" value="ECO:0007669"/>
    <property type="project" value="UniProtKB-KW"/>
</dbReference>
<reference evidence="1" key="1">
    <citation type="submission" date="2014-09" db="EMBL/GenBank/DDBJ databases">
        <authorList>
            <person name="Magalhaes I.L.F."/>
            <person name="Oliveira U."/>
            <person name="Santos F.R."/>
            <person name="Vidigal T.H.D.A."/>
            <person name="Brescovit A.D."/>
            <person name="Santos A.J."/>
        </authorList>
    </citation>
    <scope>NUCLEOTIDE SEQUENCE</scope>
    <source>
        <tissue evidence="1">Shoot tissue taken approximately 20 cm above the soil surface</tissue>
    </source>
</reference>
<proteinExistence type="predicted"/>
<sequence length="122" mass="14029">MDFDPEFADALYFYPRESLDFLDTAAKCAQSDMIKRSNDSKREDQKKFVHVRVDVSGSPLEFPEASPSIGKVRARHMGKLITLKGTVTRLGAAKMIEYERDYMCRKCKHRVQRVVEVLPSRS</sequence>
<dbReference type="InterPro" id="IPR031327">
    <property type="entry name" value="MCM"/>
</dbReference>
<accession>A0A0A9HN73</accession>
<evidence type="ECO:0008006" key="2">
    <source>
        <dbReference type="Google" id="ProtNLM"/>
    </source>
</evidence>
<dbReference type="SUPFAM" id="SSF50249">
    <property type="entry name" value="Nucleic acid-binding proteins"/>
    <property type="match status" value="1"/>
</dbReference>
<dbReference type="PANTHER" id="PTHR11630:SF48">
    <property type="entry name" value="DNA HELICASE MCM9"/>
    <property type="match status" value="1"/>
</dbReference>
<dbReference type="GO" id="GO:0000724">
    <property type="term" value="P:double-strand break repair via homologous recombination"/>
    <property type="evidence" value="ECO:0007669"/>
    <property type="project" value="TreeGrafter"/>
</dbReference>